<dbReference type="GO" id="GO:0016757">
    <property type="term" value="F:glycosyltransferase activity"/>
    <property type="evidence" value="ECO:0007669"/>
    <property type="project" value="UniProtKB-KW"/>
</dbReference>
<evidence type="ECO:0000256" key="4">
    <source>
        <dbReference type="ARBA" id="ARBA00022679"/>
    </source>
</evidence>
<dbReference type="Pfam" id="PF00535">
    <property type="entry name" value="Glycos_transf_2"/>
    <property type="match status" value="1"/>
</dbReference>
<evidence type="ECO:0000256" key="1">
    <source>
        <dbReference type="ARBA" id="ARBA00004776"/>
    </source>
</evidence>
<accession>A0A512D3G7</accession>
<dbReference type="InterPro" id="IPR001173">
    <property type="entry name" value="Glyco_trans_2-like"/>
</dbReference>
<protein>
    <submittedName>
        <fullName evidence="6">Glycosyl transferase</fullName>
    </submittedName>
</protein>
<name>A0A512D3G7_9MICO</name>
<dbReference type="AlphaFoldDB" id="A0A512D3G7"/>
<dbReference type="SUPFAM" id="SSF53448">
    <property type="entry name" value="Nucleotide-diphospho-sugar transferases"/>
    <property type="match status" value="1"/>
</dbReference>
<dbReference type="EMBL" id="BJYX01000015">
    <property type="protein sequence ID" value="GEO31015.1"/>
    <property type="molecule type" value="Genomic_DNA"/>
</dbReference>
<comment type="caution">
    <text evidence="6">The sequence shown here is derived from an EMBL/GenBank/DDBJ whole genome shotgun (WGS) entry which is preliminary data.</text>
</comment>
<evidence type="ECO:0000256" key="2">
    <source>
        <dbReference type="ARBA" id="ARBA00006739"/>
    </source>
</evidence>
<comment type="pathway">
    <text evidence="1">Cell wall biogenesis; cell wall polysaccharide biosynthesis.</text>
</comment>
<dbReference type="InterPro" id="IPR029044">
    <property type="entry name" value="Nucleotide-diphossugar_trans"/>
</dbReference>
<keyword evidence="3" id="KW-0328">Glycosyltransferase</keyword>
<evidence type="ECO:0000259" key="5">
    <source>
        <dbReference type="Pfam" id="PF00535"/>
    </source>
</evidence>
<gene>
    <name evidence="6" type="ORF">TAE01_28250</name>
</gene>
<feature type="domain" description="Glycosyltransferase 2-like" evidence="5">
    <location>
        <begin position="18"/>
        <end position="161"/>
    </location>
</feature>
<sequence length="289" mass="32228">MPALTTVGAVVLSMGDRPTELAKALDTLLAQEGVDLDVVLVGNGWEPRGLPDGVRTVHLPENVGIPEGRNVGAREVRGEILFFYDDDAFLPTTDVLARLAAEYALDDRVAVVQPRGCDPDGRPTPRRWVPRLRAEQGGAGGEVVVFWEGVCTIRRAAFESVGGWPGHFWYGHEGIDLAFRLVDAGWRLLYRPDVVVNHPATQPTRHAVYYRMNARNRVWVAKRNLPHPVAEVYVGVWSAITVARVRDREKLGVWFHGLREGVRTDAGPRRPMSWRTAWRLTRAGRPPVV</sequence>
<dbReference type="PANTHER" id="PTHR43179">
    <property type="entry name" value="RHAMNOSYLTRANSFERASE WBBL"/>
    <property type="match status" value="1"/>
</dbReference>
<dbReference type="PANTHER" id="PTHR43179:SF12">
    <property type="entry name" value="GALACTOFURANOSYLTRANSFERASE GLFT2"/>
    <property type="match status" value="1"/>
</dbReference>
<comment type="similarity">
    <text evidence="2">Belongs to the glycosyltransferase 2 family.</text>
</comment>
<keyword evidence="4 6" id="KW-0808">Transferase</keyword>
<dbReference type="Gene3D" id="3.90.550.10">
    <property type="entry name" value="Spore Coat Polysaccharide Biosynthesis Protein SpsA, Chain A"/>
    <property type="match status" value="1"/>
</dbReference>
<evidence type="ECO:0000256" key="3">
    <source>
        <dbReference type="ARBA" id="ARBA00022676"/>
    </source>
</evidence>
<keyword evidence="7" id="KW-1185">Reference proteome</keyword>
<evidence type="ECO:0000313" key="7">
    <source>
        <dbReference type="Proteomes" id="UP000321534"/>
    </source>
</evidence>
<evidence type="ECO:0000313" key="6">
    <source>
        <dbReference type="EMBL" id="GEO31015.1"/>
    </source>
</evidence>
<dbReference type="Proteomes" id="UP000321534">
    <property type="component" value="Unassembled WGS sequence"/>
</dbReference>
<reference evidence="6 7" key="1">
    <citation type="submission" date="2019-07" db="EMBL/GenBank/DDBJ databases">
        <title>Whole genome shotgun sequence of Terrabacter aerolatus NBRC 106305.</title>
        <authorList>
            <person name="Hosoyama A."/>
            <person name="Uohara A."/>
            <person name="Ohji S."/>
            <person name="Ichikawa N."/>
        </authorList>
    </citation>
    <scope>NUCLEOTIDE SEQUENCE [LARGE SCALE GENOMIC DNA]</scope>
    <source>
        <strain evidence="6 7">NBRC 106305</strain>
    </source>
</reference>
<organism evidence="6 7">
    <name type="scientific">Terrabacter aerolatus</name>
    <dbReference type="NCBI Taxonomy" id="422442"/>
    <lineage>
        <taxon>Bacteria</taxon>
        <taxon>Bacillati</taxon>
        <taxon>Actinomycetota</taxon>
        <taxon>Actinomycetes</taxon>
        <taxon>Micrococcales</taxon>
        <taxon>Intrasporangiaceae</taxon>
        <taxon>Terrabacter</taxon>
    </lineage>
</organism>
<proteinExistence type="inferred from homology"/>